<dbReference type="PANTHER" id="PTHR13061:SF29">
    <property type="entry name" value="GAMMA CARBONIC ANHYDRASE-LIKE 1, MITOCHONDRIAL-RELATED"/>
    <property type="match status" value="1"/>
</dbReference>
<gene>
    <name evidence="1" type="ORF">JI741_23885</name>
</gene>
<accession>A0ABS1KY13</accession>
<dbReference type="InterPro" id="IPR047324">
    <property type="entry name" value="LbH_gamma_CA-like"/>
</dbReference>
<keyword evidence="2" id="KW-1185">Reference proteome</keyword>
<dbReference type="Gene3D" id="2.160.10.10">
    <property type="entry name" value="Hexapeptide repeat proteins"/>
    <property type="match status" value="1"/>
</dbReference>
<comment type="caution">
    <text evidence="1">The sequence shown here is derived from an EMBL/GenBank/DDBJ whole genome shotgun (WGS) entry which is preliminary data.</text>
</comment>
<dbReference type="CDD" id="cd04645">
    <property type="entry name" value="LbH_gamma_CA_like"/>
    <property type="match status" value="1"/>
</dbReference>
<reference evidence="1 2" key="1">
    <citation type="submission" date="2021-01" db="EMBL/GenBank/DDBJ databases">
        <title>Chryseolinea sp. Jin1 Genome sequencing and assembly.</title>
        <authorList>
            <person name="Kim I."/>
        </authorList>
    </citation>
    <scope>NUCLEOTIDE SEQUENCE [LARGE SCALE GENOMIC DNA]</scope>
    <source>
        <strain evidence="1 2">Jin1</strain>
    </source>
</reference>
<name>A0ABS1KY13_9BACT</name>
<dbReference type="EMBL" id="JAERRB010000010">
    <property type="protein sequence ID" value="MBL0744294.1"/>
    <property type="molecule type" value="Genomic_DNA"/>
</dbReference>
<dbReference type="Proteomes" id="UP000613030">
    <property type="component" value="Unassembled WGS sequence"/>
</dbReference>
<evidence type="ECO:0000313" key="2">
    <source>
        <dbReference type="Proteomes" id="UP000613030"/>
    </source>
</evidence>
<evidence type="ECO:0000313" key="1">
    <source>
        <dbReference type="EMBL" id="MBL0744294.1"/>
    </source>
</evidence>
<dbReference type="InterPro" id="IPR001451">
    <property type="entry name" value="Hexapep"/>
</dbReference>
<dbReference type="SUPFAM" id="SSF51161">
    <property type="entry name" value="Trimeric LpxA-like enzymes"/>
    <property type="match status" value="1"/>
</dbReference>
<protein>
    <submittedName>
        <fullName evidence="1">Gamma carbonic anhydrase family protein</fullName>
    </submittedName>
</protein>
<dbReference type="RefSeq" id="WP_202013950.1">
    <property type="nucleotide sequence ID" value="NZ_JAERRB010000010.1"/>
</dbReference>
<dbReference type="InterPro" id="IPR011004">
    <property type="entry name" value="Trimer_LpxA-like_sf"/>
</dbReference>
<sequence length="169" mass="18043">MALIKTVRGFTPKFGNECFVADNATVVGEVVMGDRCTVWFNAVVRGDVHSITIGNDTNIQDGAIIHCTYQKAKTVIGNNVSIAHSAIVHGCTIHDDVLVGMGAIIMDDAVIGSNSVIAAGAVVLPGTQVEPGSTYAGTPAKRIKDTSEEMKAVIQRTARNYPMYAEWYK</sequence>
<dbReference type="Pfam" id="PF00132">
    <property type="entry name" value="Hexapep"/>
    <property type="match status" value="1"/>
</dbReference>
<organism evidence="1 2">
    <name type="scientific">Chryseolinea lacunae</name>
    <dbReference type="NCBI Taxonomy" id="2801331"/>
    <lineage>
        <taxon>Bacteria</taxon>
        <taxon>Pseudomonadati</taxon>
        <taxon>Bacteroidota</taxon>
        <taxon>Cytophagia</taxon>
        <taxon>Cytophagales</taxon>
        <taxon>Fulvivirgaceae</taxon>
        <taxon>Chryseolinea</taxon>
    </lineage>
</organism>
<proteinExistence type="predicted"/>
<dbReference type="PANTHER" id="PTHR13061">
    <property type="entry name" value="DYNACTIN SUBUNIT P25"/>
    <property type="match status" value="1"/>
</dbReference>
<dbReference type="InterPro" id="IPR050484">
    <property type="entry name" value="Transf_Hexapept/Carb_Anhydrase"/>
</dbReference>